<gene>
    <name evidence="2 3" type="primary">LOC107774720</name>
</gene>
<name>A0A1S3YCW4_TOBAC</name>
<dbReference type="PaxDb" id="4097-A0A1S3YCW4"/>
<dbReference type="RefSeq" id="XP_016449843.1">
    <property type="nucleotide sequence ID" value="XM_016594357.1"/>
</dbReference>
<sequence>MIQWPWLFILLKIQMNLTLYGAQLEWSKLTKVGEIDFFEVLELKENVLMGFIDGVHSFVDRRTNLKKLKGFELQLCGLKQLVLISFGSFKQYQNAWLMYSTFKDMKLENTTRAIRSAKENRGEEDGTRANSSIDLKLSMVLLIFYQCSNTQLGTLMAARNVLRELPRVKR</sequence>
<dbReference type="KEGG" id="nta:107774720"/>
<evidence type="ECO:0000313" key="3">
    <source>
        <dbReference type="RefSeq" id="XP_016449843.1"/>
    </source>
</evidence>
<evidence type="ECO:0000313" key="2">
    <source>
        <dbReference type="RefSeq" id="XP_016449842.1"/>
    </source>
</evidence>
<feature type="chain" id="PRO_5015069827" evidence="1">
    <location>
        <begin position="22"/>
        <end position="170"/>
    </location>
</feature>
<dbReference type="AlphaFoldDB" id="A0A1S3YCW4"/>
<keyword evidence="1" id="KW-0732">Signal</keyword>
<dbReference type="OrthoDB" id="10272577at2759"/>
<organism evidence="2">
    <name type="scientific">Nicotiana tabacum</name>
    <name type="common">Common tobacco</name>
    <dbReference type="NCBI Taxonomy" id="4097"/>
    <lineage>
        <taxon>Eukaryota</taxon>
        <taxon>Viridiplantae</taxon>
        <taxon>Streptophyta</taxon>
        <taxon>Embryophyta</taxon>
        <taxon>Tracheophyta</taxon>
        <taxon>Spermatophyta</taxon>
        <taxon>Magnoliopsida</taxon>
        <taxon>eudicotyledons</taxon>
        <taxon>Gunneridae</taxon>
        <taxon>Pentapetalae</taxon>
        <taxon>asterids</taxon>
        <taxon>lamiids</taxon>
        <taxon>Solanales</taxon>
        <taxon>Solanaceae</taxon>
        <taxon>Nicotianoideae</taxon>
        <taxon>Nicotianeae</taxon>
        <taxon>Nicotiana</taxon>
    </lineage>
</organism>
<reference evidence="2 3" key="1">
    <citation type="submission" date="2025-04" db="UniProtKB">
        <authorList>
            <consortium name="RefSeq"/>
        </authorList>
    </citation>
    <scope>IDENTIFICATION</scope>
</reference>
<protein>
    <submittedName>
        <fullName evidence="2 3">Uncharacterized protein</fullName>
    </submittedName>
</protein>
<accession>A0A1S3YCW4</accession>
<dbReference type="RefSeq" id="XP_016449842.1">
    <property type="nucleotide sequence ID" value="XM_016594356.1"/>
</dbReference>
<proteinExistence type="predicted"/>
<evidence type="ECO:0000256" key="1">
    <source>
        <dbReference type="SAM" id="SignalP"/>
    </source>
</evidence>
<feature type="signal peptide" evidence="1">
    <location>
        <begin position="1"/>
        <end position="21"/>
    </location>
</feature>